<dbReference type="PANTHER" id="PTHR43391">
    <property type="entry name" value="RETINOL DEHYDROGENASE-RELATED"/>
    <property type="match status" value="1"/>
</dbReference>
<dbReference type="InterPro" id="IPR036291">
    <property type="entry name" value="NAD(P)-bd_dom_sf"/>
</dbReference>
<dbReference type="CDD" id="cd05233">
    <property type="entry name" value="SDR_c"/>
    <property type="match status" value="1"/>
</dbReference>
<dbReference type="AlphaFoldDB" id="A0A210P6L2"/>
<name>A0A210P6L2_9LACO</name>
<evidence type="ECO:0000256" key="1">
    <source>
        <dbReference type="ARBA" id="ARBA00006484"/>
    </source>
</evidence>
<dbReference type="Gene3D" id="3.40.50.720">
    <property type="entry name" value="NAD(P)-binding Rossmann-like Domain"/>
    <property type="match status" value="1"/>
</dbReference>
<dbReference type="PRINTS" id="PR00080">
    <property type="entry name" value="SDRFAMILY"/>
</dbReference>
<reference evidence="5 6" key="1">
    <citation type="submission" date="2017-03" db="EMBL/GenBank/DDBJ databases">
        <title>Genome sequence of Lactobacillus kimchii KACC 12383.</title>
        <authorList>
            <person name="Chun J."/>
        </authorList>
    </citation>
    <scope>NUCLEOTIDE SEQUENCE [LARGE SCALE GENOMIC DNA]</scope>
    <source>
        <strain evidence="5 6">KACC 12383</strain>
    </source>
</reference>
<comment type="caution">
    <text evidence="5">The sequence shown here is derived from an EMBL/GenBank/DDBJ whole genome shotgun (WGS) entry which is preliminary data.</text>
</comment>
<evidence type="ECO:0000313" key="6">
    <source>
        <dbReference type="Proteomes" id="UP000196649"/>
    </source>
</evidence>
<dbReference type="InterPro" id="IPR002347">
    <property type="entry name" value="SDR_fam"/>
</dbReference>
<evidence type="ECO:0000256" key="4">
    <source>
        <dbReference type="RuleBase" id="RU000363"/>
    </source>
</evidence>
<dbReference type="RefSeq" id="WP_054643761.1">
    <property type="nucleotide sequence ID" value="NZ_LNUB01000013.1"/>
</dbReference>
<dbReference type="Proteomes" id="UP000196649">
    <property type="component" value="Unassembled WGS sequence"/>
</dbReference>
<keyword evidence="2" id="KW-0521">NADP</keyword>
<sequence>MNQLDGKVAIITGASSGFGLGTAYKFASEGCNLIITARNEAKLKEVADKCQKMGNQTFYYAGDAREEKTAQSVINLAIEKFHKIDILINNAGIGKLLPIEKTSVKDFDLIMDTNVKSAFCFTKYTVPEMKKKHDGQIILVSSVTGIKGHADETAYTCSKFALRGFGQALDHELLDDGIRTCVFCPHAGATNFEVGFGRSIEGLAQSGFLTPDDVANALLSVCIQPKHSRIVELRLASNNVKY</sequence>
<dbReference type="EC" id="1.1.1.30" evidence="5"/>
<dbReference type="SUPFAM" id="SSF51735">
    <property type="entry name" value="NAD(P)-binding Rossmann-fold domains"/>
    <property type="match status" value="1"/>
</dbReference>
<dbReference type="Pfam" id="PF00106">
    <property type="entry name" value="adh_short"/>
    <property type="match status" value="1"/>
</dbReference>
<dbReference type="PRINTS" id="PR00081">
    <property type="entry name" value="GDHRDH"/>
</dbReference>
<evidence type="ECO:0000256" key="2">
    <source>
        <dbReference type="ARBA" id="ARBA00022857"/>
    </source>
</evidence>
<evidence type="ECO:0000256" key="3">
    <source>
        <dbReference type="ARBA" id="ARBA00023002"/>
    </source>
</evidence>
<evidence type="ECO:0000313" key="5">
    <source>
        <dbReference type="EMBL" id="OWF32125.1"/>
    </source>
</evidence>
<protein>
    <submittedName>
        <fullName evidence="5">3-hydroxybutyrate dehydrogenase</fullName>
        <ecNumber evidence="5">1.1.1.30</ecNumber>
    </submittedName>
</protein>
<comment type="similarity">
    <text evidence="1 4">Belongs to the short-chain dehydrogenases/reductases (SDR) family.</text>
</comment>
<organism evidence="5 6">
    <name type="scientific">Companilactobacillus kimchii</name>
    <dbReference type="NCBI Taxonomy" id="2801452"/>
    <lineage>
        <taxon>Bacteria</taxon>
        <taxon>Bacillati</taxon>
        <taxon>Bacillota</taxon>
        <taxon>Bacilli</taxon>
        <taxon>Lactobacillales</taxon>
        <taxon>Lactobacillaceae</taxon>
        <taxon>Companilactobacillus</taxon>
    </lineage>
</organism>
<accession>A0A210P6L2</accession>
<gene>
    <name evidence="5" type="ORF">LKACC12383_02361</name>
</gene>
<proteinExistence type="inferred from homology"/>
<keyword evidence="3 5" id="KW-0560">Oxidoreductase</keyword>
<dbReference type="PANTHER" id="PTHR43391:SF14">
    <property type="entry name" value="DEHYDROGENASE_REDUCTASE SDR FAMILY PROTEIN 7-LIKE"/>
    <property type="match status" value="1"/>
</dbReference>
<dbReference type="GO" id="GO:0003858">
    <property type="term" value="F:3-hydroxybutyrate dehydrogenase activity"/>
    <property type="evidence" value="ECO:0007669"/>
    <property type="project" value="UniProtKB-EC"/>
</dbReference>
<dbReference type="EMBL" id="MXAL01000012">
    <property type="protein sequence ID" value="OWF32125.1"/>
    <property type="molecule type" value="Genomic_DNA"/>
</dbReference>